<gene>
    <name evidence="4" type="ORF">C8F04DRAFT_1299128</name>
</gene>
<evidence type="ECO:0000313" key="5">
    <source>
        <dbReference type="Proteomes" id="UP001218188"/>
    </source>
</evidence>
<dbReference type="InterPro" id="IPR005945">
    <property type="entry name" value="Pro_imino_pep"/>
</dbReference>
<comment type="similarity">
    <text evidence="1">Belongs to the peptidase S33 family.</text>
</comment>
<dbReference type="PANTHER" id="PTHR43194">
    <property type="entry name" value="HYDROLASE ALPHA/BETA FOLD FAMILY"/>
    <property type="match status" value="1"/>
</dbReference>
<dbReference type="AlphaFoldDB" id="A0AAD6SDS3"/>
<sequence length="313" mass="34823">MDKTDSVVVSPCLPKAETGYIDHFIAQEPVRTWFKIIGEPGSTACPLIVLHGGPGFSHSYTLPHTELHATWGIPVIFYDQLGCGSSTHPNKGPAFWTLDVFLDQLDAVITYFGVANRFSLLGHAWGGMLAATYAARRRPSGLQRLVLTNCPASMELWAVGTNALLATFPLGTRTAIEKHESAGTIDAQEYQDAMQRFNETHLCTLKPWPTELLQSFTDLLDDSRLYLIMNGPSEFKISGTLKSWSIIDELPEIHCQTLVINGLSDMAQDIAVAPFFHTIPRCKWIQLRSSTHMPFYEEPVRYFNVVGDFLSSS</sequence>
<dbReference type="PRINTS" id="PR00793">
    <property type="entry name" value="PROAMNOPTASE"/>
</dbReference>
<dbReference type="InterPro" id="IPR050228">
    <property type="entry name" value="Carboxylesterase_BioH"/>
</dbReference>
<keyword evidence="5" id="KW-1185">Reference proteome</keyword>
<dbReference type="PIRSF" id="PIRSF005539">
    <property type="entry name" value="Pept_S33_TRI_F1"/>
    <property type="match status" value="1"/>
</dbReference>
<feature type="domain" description="AB hydrolase-1" evidence="3">
    <location>
        <begin position="46"/>
        <end position="299"/>
    </location>
</feature>
<dbReference type="InterPro" id="IPR002410">
    <property type="entry name" value="Peptidase_S33"/>
</dbReference>
<evidence type="ECO:0000256" key="2">
    <source>
        <dbReference type="ARBA" id="ARBA00022801"/>
    </source>
</evidence>
<name>A0AAD6SDS3_9AGAR</name>
<dbReference type="InterPro" id="IPR029058">
    <property type="entry name" value="AB_hydrolase_fold"/>
</dbReference>
<dbReference type="PANTHER" id="PTHR43194:SF2">
    <property type="entry name" value="PEROXISOMAL MEMBRANE PROTEIN LPX1"/>
    <property type="match status" value="1"/>
</dbReference>
<organism evidence="4 5">
    <name type="scientific">Mycena alexandri</name>
    <dbReference type="NCBI Taxonomy" id="1745969"/>
    <lineage>
        <taxon>Eukaryota</taxon>
        <taxon>Fungi</taxon>
        <taxon>Dikarya</taxon>
        <taxon>Basidiomycota</taxon>
        <taxon>Agaricomycotina</taxon>
        <taxon>Agaricomycetes</taxon>
        <taxon>Agaricomycetidae</taxon>
        <taxon>Agaricales</taxon>
        <taxon>Marasmiineae</taxon>
        <taxon>Mycenaceae</taxon>
        <taxon>Mycena</taxon>
    </lineage>
</organism>
<dbReference type="InterPro" id="IPR000073">
    <property type="entry name" value="AB_hydrolase_1"/>
</dbReference>
<dbReference type="GO" id="GO:0006508">
    <property type="term" value="P:proteolysis"/>
    <property type="evidence" value="ECO:0007669"/>
    <property type="project" value="InterPro"/>
</dbReference>
<evidence type="ECO:0000256" key="1">
    <source>
        <dbReference type="ARBA" id="ARBA00010088"/>
    </source>
</evidence>
<reference evidence="4" key="1">
    <citation type="submission" date="2023-03" db="EMBL/GenBank/DDBJ databases">
        <title>Massive genome expansion in bonnet fungi (Mycena s.s.) driven by repeated elements and novel gene families across ecological guilds.</title>
        <authorList>
            <consortium name="Lawrence Berkeley National Laboratory"/>
            <person name="Harder C.B."/>
            <person name="Miyauchi S."/>
            <person name="Viragh M."/>
            <person name="Kuo A."/>
            <person name="Thoen E."/>
            <person name="Andreopoulos B."/>
            <person name="Lu D."/>
            <person name="Skrede I."/>
            <person name="Drula E."/>
            <person name="Henrissat B."/>
            <person name="Morin E."/>
            <person name="Kohler A."/>
            <person name="Barry K."/>
            <person name="LaButti K."/>
            <person name="Morin E."/>
            <person name="Salamov A."/>
            <person name="Lipzen A."/>
            <person name="Mereny Z."/>
            <person name="Hegedus B."/>
            <person name="Baldrian P."/>
            <person name="Stursova M."/>
            <person name="Weitz H."/>
            <person name="Taylor A."/>
            <person name="Grigoriev I.V."/>
            <person name="Nagy L.G."/>
            <person name="Martin F."/>
            <person name="Kauserud H."/>
        </authorList>
    </citation>
    <scope>NUCLEOTIDE SEQUENCE</scope>
    <source>
        <strain evidence="4">CBHHK200</strain>
    </source>
</reference>
<evidence type="ECO:0000259" key="3">
    <source>
        <dbReference type="Pfam" id="PF00561"/>
    </source>
</evidence>
<evidence type="ECO:0000313" key="4">
    <source>
        <dbReference type="EMBL" id="KAJ7025769.1"/>
    </source>
</evidence>
<dbReference type="GO" id="GO:0008233">
    <property type="term" value="F:peptidase activity"/>
    <property type="evidence" value="ECO:0007669"/>
    <property type="project" value="InterPro"/>
</dbReference>
<dbReference type="EMBL" id="JARJCM010000149">
    <property type="protein sequence ID" value="KAJ7025769.1"/>
    <property type="molecule type" value="Genomic_DNA"/>
</dbReference>
<protein>
    <submittedName>
        <fullName evidence="4">Proline-specific peptidase</fullName>
    </submittedName>
</protein>
<accession>A0AAD6SDS3</accession>
<dbReference type="Proteomes" id="UP001218188">
    <property type="component" value="Unassembled WGS sequence"/>
</dbReference>
<keyword evidence="2" id="KW-0378">Hydrolase</keyword>
<comment type="caution">
    <text evidence="4">The sequence shown here is derived from an EMBL/GenBank/DDBJ whole genome shotgun (WGS) entry which is preliminary data.</text>
</comment>
<proteinExistence type="inferred from homology"/>
<dbReference type="Gene3D" id="3.40.50.1820">
    <property type="entry name" value="alpha/beta hydrolase"/>
    <property type="match status" value="1"/>
</dbReference>
<dbReference type="NCBIfam" id="TIGR01250">
    <property type="entry name" value="pro_imino_pep_2"/>
    <property type="match status" value="1"/>
</dbReference>
<dbReference type="Pfam" id="PF00561">
    <property type="entry name" value="Abhydrolase_1"/>
    <property type="match status" value="1"/>
</dbReference>
<dbReference type="SUPFAM" id="SSF53474">
    <property type="entry name" value="alpha/beta-Hydrolases"/>
    <property type="match status" value="1"/>
</dbReference>